<evidence type="ECO:0000313" key="3">
    <source>
        <dbReference type="EMBL" id="CAG7644688.1"/>
    </source>
</evidence>
<dbReference type="GO" id="GO:0003700">
    <property type="term" value="F:DNA-binding transcription factor activity"/>
    <property type="evidence" value="ECO:0007669"/>
    <property type="project" value="InterPro"/>
</dbReference>
<name>A0A916K4W7_9BACL</name>
<proteinExistence type="predicted"/>
<dbReference type="PROSITE" id="PS01124">
    <property type="entry name" value="HTH_ARAC_FAMILY_2"/>
    <property type="match status" value="1"/>
</dbReference>
<protein>
    <submittedName>
        <fullName evidence="3">HTH-type transcriptional activator RhaS</fullName>
    </submittedName>
</protein>
<comment type="caution">
    <text evidence="3">The sequence shown here is derived from an EMBL/GenBank/DDBJ whole genome shotgun (WGS) entry which is preliminary data.</text>
</comment>
<evidence type="ECO:0000313" key="4">
    <source>
        <dbReference type="Proteomes" id="UP000693672"/>
    </source>
</evidence>
<evidence type="ECO:0000259" key="2">
    <source>
        <dbReference type="PROSITE" id="PS01124"/>
    </source>
</evidence>
<dbReference type="InterPro" id="IPR018060">
    <property type="entry name" value="HTH_AraC"/>
</dbReference>
<dbReference type="Pfam" id="PF12833">
    <property type="entry name" value="HTH_18"/>
    <property type="match status" value="1"/>
</dbReference>
<gene>
    <name evidence="3" type="primary">rhaS_32</name>
    <name evidence="3" type="ORF">PAESOLCIP111_04775</name>
</gene>
<keyword evidence="4" id="KW-1185">Reference proteome</keyword>
<feature type="domain" description="HTH araC/xylS-type" evidence="2">
    <location>
        <begin position="208"/>
        <end position="306"/>
    </location>
</feature>
<organism evidence="3 4">
    <name type="scientific">Paenibacillus solanacearum</name>
    <dbReference type="NCBI Taxonomy" id="2048548"/>
    <lineage>
        <taxon>Bacteria</taxon>
        <taxon>Bacillati</taxon>
        <taxon>Bacillota</taxon>
        <taxon>Bacilli</taxon>
        <taxon>Bacillales</taxon>
        <taxon>Paenibacillaceae</taxon>
        <taxon>Paenibacillus</taxon>
    </lineage>
</organism>
<dbReference type="PANTHER" id="PTHR43280">
    <property type="entry name" value="ARAC-FAMILY TRANSCRIPTIONAL REGULATOR"/>
    <property type="match status" value="1"/>
</dbReference>
<dbReference type="PANTHER" id="PTHR43280:SF27">
    <property type="entry name" value="TRANSCRIPTIONAL REGULATOR MTLR"/>
    <property type="match status" value="1"/>
</dbReference>
<dbReference type="AlphaFoldDB" id="A0A916K4W7"/>
<keyword evidence="1" id="KW-0238">DNA-binding</keyword>
<accession>A0A916K4W7</accession>
<dbReference type="GO" id="GO:0043565">
    <property type="term" value="F:sequence-specific DNA binding"/>
    <property type="evidence" value="ECO:0007669"/>
    <property type="project" value="InterPro"/>
</dbReference>
<reference evidence="3" key="1">
    <citation type="submission" date="2021-06" db="EMBL/GenBank/DDBJ databases">
        <authorList>
            <person name="Criscuolo A."/>
        </authorList>
    </citation>
    <scope>NUCLEOTIDE SEQUENCE</scope>
    <source>
        <strain evidence="3">CIP111600</strain>
    </source>
</reference>
<dbReference type="RefSeq" id="WP_218094489.1">
    <property type="nucleotide sequence ID" value="NZ_CAJVAS010000028.1"/>
</dbReference>
<dbReference type="EMBL" id="CAJVAS010000028">
    <property type="protein sequence ID" value="CAG7644688.1"/>
    <property type="molecule type" value="Genomic_DNA"/>
</dbReference>
<sequence length="320" mass="36602">MTAAAGAEAPLLPLKEQETVSEEKVTYPHPLLFLKIWEIRSAHVPKPLWPSNWHYHKEVEFLAIEEGWLGVQTKHNYYALGPGDVLVLGSSQLHRTRKLQEGDLRYVVFQVDLHKHFDAGTMPYLHCFSELTQPLGNLNYILRDNEQARREACSIIMDIFEESKSRVRGYELAISSSIKRLLLLLMRNDTQGVLGGPGSEESDLQRLRPVFDYIEGHLGEKIAVEDVCGLINLSYHYFIKFFKKAMGLSFVDYVNYRRIKKAERLLLTQDLSIMEVGFEAGIPNMAQFYKLFKRHNHCSPKEFKQRMGSEAGIGGSGMVL</sequence>
<evidence type="ECO:0000256" key="1">
    <source>
        <dbReference type="ARBA" id="ARBA00023125"/>
    </source>
</evidence>
<dbReference type="Proteomes" id="UP000693672">
    <property type="component" value="Unassembled WGS sequence"/>
</dbReference>
<dbReference type="SMART" id="SM00342">
    <property type="entry name" value="HTH_ARAC"/>
    <property type="match status" value="1"/>
</dbReference>